<dbReference type="Proteomes" id="UP000183400">
    <property type="component" value="Unassembled WGS sequence"/>
</dbReference>
<dbReference type="AlphaFoldDB" id="A0A1H3ESP9"/>
<evidence type="ECO:0000313" key="1">
    <source>
        <dbReference type="EMBL" id="SDX81587.1"/>
    </source>
</evidence>
<dbReference type="GO" id="GO:0016787">
    <property type="term" value="F:hydrolase activity"/>
    <property type="evidence" value="ECO:0007669"/>
    <property type="project" value="UniProtKB-KW"/>
</dbReference>
<dbReference type="Pfam" id="PF13279">
    <property type="entry name" value="4HBT_2"/>
    <property type="match status" value="1"/>
</dbReference>
<dbReference type="OrthoDB" id="9803287at2"/>
<dbReference type="CDD" id="cd00586">
    <property type="entry name" value="4HBT"/>
    <property type="match status" value="1"/>
</dbReference>
<keyword evidence="2" id="KW-1185">Reference proteome</keyword>
<dbReference type="EMBL" id="FNNP01000012">
    <property type="protein sequence ID" value="SDX81587.1"/>
    <property type="molecule type" value="Genomic_DNA"/>
</dbReference>
<accession>A0A1H3ESP9</accession>
<dbReference type="Gene3D" id="3.10.129.10">
    <property type="entry name" value="Hotdog Thioesterase"/>
    <property type="match status" value="1"/>
</dbReference>
<evidence type="ECO:0000313" key="2">
    <source>
        <dbReference type="Proteomes" id="UP000183400"/>
    </source>
</evidence>
<gene>
    <name evidence="1" type="ORF">SAMN05444358_11237</name>
</gene>
<dbReference type="STRING" id="985054.SAMN05444358_11237"/>
<protein>
    <submittedName>
        <fullName evidence="1">Acyl-CoA thioester hydrolase</fullName>
    </submittedName>
</protein>
<keyword evidence="1" id="KW-0378">Hydrolase</keyword>
<proteinExistence type="predicted"/>
<dbReference type="SUPFAM" id="SSF54637">
    <property type="entry name" value="Thioesterase/thiol ester dehydrase-isomerase"/>
    <property type="match status" value="1"/>
</dbReference>
<sequence>MMFTFETTVKPEWIDYNGHMQDAYYGLVFSYAVDAMQDEVGFDAEYRARTGCTIYLLEDHKFYLREVKVADHLRIETRILNCDEKRFHLHLQMLNDGVVAWTLGPLVSDAFCSSRML</sequence>
<dbReference type="RefSeq" id="WP_074738981.1">
    <property type="nucleotide sequence ID" value="NZ_FNNP01000012.1"/>
</dbReference>
<name>A0A1H3ESP9_9RHOB</name>
<dbReference type="InterPro" id="IPR029069">
    <property type="entry name" value="HotDog_dom_sf"/>
</dbReference>
<organism evidence="1 2">
    <name type="scientific">Ruegeria halocynthiae</name>
    <dbReference type="NCBI Taxonomy" id="985054"/>
    <lineage>
        <taxon>Bacteria</taxon>
        <taxon>Pseudomonadati</taxon>
        <taxon>Pseudomonadota</taxon>
        <taxon>Alphaproteobacteria</taxon>
        <taxon>Rhodobacterales</taxon>
        <taxon>Roseobacteraceae</taxon>
        <taxon>Ruegeria</taxon>
    </lineage>
</organism>
<reference evidence="2" key="1">
    <citation type="submission" date="2016-10" db="EMBL/GenBank/DDBJ databases">
        <authorList>
            <person name="Varghese N."/>
            <person name="Submissions S."/>
        </authorList>
    </citation>
    <scope>NUCLEOTIDE SEQUENCE [LARGE SCALE GENOMIC DNA]</scope>
    <source>
        <strain evidence="2">DSM 27839</strain>
    </source>
</reference>